<protein>
    <recommendedName>
        <fullName evidence="2">PB1 domain-containing protein</fullName>
    </recommendedName>
</protein>
<dbReference type="AlphaFoldDB" id="A0A1J3JQ28"/>
<feature type="domain" description="PB1" evidence="2">
    <location>
        <begin position="23"/>
        <end position="107"/>
    </location>
</feature>
<feature type="compositionally biased region" description="Low complexity" evidence="1">
    <location>
        <begin position="109"/>
        <end position="146"/>
    </location>
</feature>
<proteinExistence type="predicted"/>
<dbReference type="SMART" id="SM00666">
    <property type="entry name" value="PB1"/>
    <property type="match status" value="1"/>
</dbReference>
<dbReference type="SUPFAM" id="SSF54277">
    <property type="entry name" value="CAD &amp; PB1 domains"/>
    <property type="match status" value="1"/>
</dbReference>
<reference evidence="3" key="1">
    <citation type="submission" date="2016-07" db="EMBL/GenBank/DDBJ databases">
        <title>De novo transcriptome assembly of four accessions of the metal hyperaccumulator plant Noccaea caerulescens.</title>
        <authorList>
            <person name="Blande D."/>
            <person name="Halimaa P."/>
            <person name="Tervahauta A.I."/>
            <person name="Aarts M.G."/>
            <person name="Karenlampi S.O."/>
        </authorList>
    </citation>
    <scope>NUCLEOTIDE SEQUENCE</scope>
</reference>
<accession>A0A1J3JQ28</accession>
<gene>
    <name evidence="3" type="ORF">MP_TR15723_c0_g1_i1_g.44964</name>
</gene>
<dbReference type="InterPro" id="IPR000270">
    <property type="entry name" value="PB1_dom"/>
</dbReference>
<dbReference type="CDD" id="cd06410">
    <property type="entry name" value="PB1_UP2"/>
    <property type="match status" value="1"/>
</dbReference>
<dbReference type="InterPro" id="IPR053198">
    <property type="entry name" value="Gynoecium_Dev_Regulator"/>
</dbReference>
<evidence type="ECO:0000256" key="1">
    <source>
        <dbReference type="SAM" id="MobiDB-lite"/>
    </source>
</evidence>
<evidence type="ECO:0000313" key="3">
    <source>
        <dbReference type="EMBL" id="JAU94473.1"/>
    </source>
</evidence>
<evidence type="ECO:0000259" key="2">
    <source>
        <dbReference type="SMART" id="SM00666"/>
    </source>
</evidence>
<dbReference type="PANTHER" id="PTHR31066:SF102">
    <property type="entry name" value="PB1 DOMAIN-CONTAINING PROTEIN"/>
    <property type="match status" value="1"/>
</dbReference>
<feature type="region of interest" description="Disordered" evidence="1">
    <location>
        <begin position="109"/>
        <end position="150"/>
    </location>
</feature>
<dbReference type="Gene3D" id="3.10.20.90">
    <property type="entry name" value="Phosphatidylinositol 3-kinase Catalytic Subunit, Chain A, domain 1"/>
    <property type="match status" value="1"/>
</dbReference>
<dbReference type="Pfam" id="PF00564">
    <property type="entry name" value="PB1"/>
    <property type="match status" value="1"/>
</dbReference>
<dbReference type="EMBL" id="GEVM01011465">
    <property type="protein sequence ID" value="JAU94473.1"/>
    <property type="molecule type" value="Transcribed_RNA"/>
</dbReference>
<name>A0A1J3JQ28_NOCCA</name>
<organism evidence="3">
    <name type="scientific">Noccaea caerulescens</name>
    <name type="common">Alpine penny-cress</name>
    <name type="synonym">Thlaspi caerulescens</name>
    <dbReference type="NCBI Taxonomy" id="107243"/>
    <lineage>
        <taxon>Eukaryota</taxon>
        <taxon>Viridiplantae</taxon>
        <taxon>Streptophyta</taxon>
        <taxon>Embryophyta</taxon>
        <taxon>Tracheophyta</taxon>
        <taxon>Spermatophyta</taxon>
        <taxon>Magnoliopsida</taxon>
        <taxon>eudicotyledons</taxon>
        <taxon>Gunneridae</taxon>
        <taxon>Pentapetalae</taxon>
        <taxon>rosids</taxon>
        <taxon>malvids</taxon>
        <taxon>Brassicales</taxon>
        <taxon>Brassicaceae</taxon>
        <taxon>Coluteocarpeae</taxon>
        <taxon>Noccaea</taxon>
    </lineage>
</organism>
<sequence length="178" mass="19534">MASPNPTTVKFLCSYGGRITPRYPDGKLRYQGGHTRVLSVSRSISFTELERKIGEICGMKVNIRCQLPTDDLDALVTVSSDEDLTNLMEEYDMVTTAPLLKIRAFLTPPKSKTSSPPLSTASSSSSSSSSKSSSRSRSPSSPSSKPENCSVCVERSIRNNGGYVHRSPSQNQFYQIHY</sequence>
<dbReference type="PANTHER" id="PTHR31066">
    <property type="entry name" value="OS05G0427100 PROTEIN-RELATED"/>
    <property type="match status" value="1"/>
</dbReference>